<name>A0A0L8ADS2_9GAMM</name>
<accession>A0A0L8ADS2</accession>
<feature type="transmembrane region" description="Helical" evidence="1">
    <location>
        <begin position="20"/>
        <end position="39"/>
    </location>
</feature>
<organism evidence="3 4">
    <name type="scientific">Stenotrophomonas geniculata N1</name>
    <dbReference type="NCBI Taxonomy" id="1167641"/>
    <lineage>
        <taxon>Bacteria</taxon>
        <taxon>Pseudomonadati</taxon>
        <taxon>Pseudomonadota</taxon>
        <taxon>Gammaproteobacteria</taxon>
        <taxon>Lysobacterales</taxon>
        <taxon>Lysobacteraceae</taxon>
        <taxon>Stenotrophomonas</taxon>
    </lineage>
</organism>
<dbReference type="InterPro" id="IPR025746">
    <property type="entry name" value="PilX_N_dom"/>
</dbReference>
<dbReference type="Pfam" id="PF14341">
    <property type="entry name" value="PilX_N"/>
    <property type="match status" value="1"/>
</dbReference>
<dbReference type="EMBL" id="AJLO02000011">
    <property type="protein sequence ID" value="KOF00441.1"/>
    <property type="molecule type" value="Genomic_DNA"/>
</dbReference>
<gene>
    <name evidence="3" type="ORF">W7K_04635</name>
</gene>
<comment type="caution">
    <text evidence="3">The sequence shown here is derived from an EMBL/GenBank/DDBJ whole genome shotgun (WGS) entry which is preliminary data.</text>
</comment>
<protein>
    <submittedName>
        <fullName evidence="3">Protein PilX</fullName>
    </submittedName>
</protein>
<dbReference type="AlphaFoldDB" id="A0A0L8ADS2"/>
<keyword evidence="1" id="KW-0812">Transmembrane</keyword>
<proteinExistence type="predicted"/>
<keyword evidence="1" id="KW-0472">Membrane</keyword>
<dbReference type="GeneID" id="86936040"/>
<dbReference type="Proteomes" id="UP000036890">
    <property type="component" value="Unassembled WGS sequence"/>
</dbReference>
<reference evidence="3 4" key="1">
    <citation type="journal article" date="2012" name="J. Bacteriol.">
        <title>Genome sequence of a novel nicotine-degrading strain, Pseudomonas geniculata N1.</title>
        <authorList>
            <person name="Tang H."/>
            <person name="Yu H."/>
            <person name="Tai C."/>
            <person name="Huang K."/>
            <person name="Liu Y."/>
            <person name="Wang L."/>
            <person name="Yao Y."/>
            <person name="Wu G."/>
            <person name="Xu P."/>
        </authorList>
    </citation>
    <scope>NUCLEOTIDE SEQUENCE [LARGE SCALE GENOMIC DNA]</scope>
    <source>
        <strain evidence="3 4">N1</strain>
    </source>
</reference>
<evidence type="ECO:0000259" key="2">
    <source>
        <dbReference type="Pfam" id="PF14341"/>
    </source>
</evidence>
<dbReference type="OrthoDB" id="6026687at2"/>
<evidence type="ECO:0000313" key="4">
    <source>
        <dbReference type="Proteomes" id="UP000036890"/>
    </source>
</evidence>
<feature type="domain" description="Type 4 fimbrial biogenesis protein PilX N-terminal" evidence="2">
    <location>
        <begin position="17"/>
        <end position="66"/>
    </location>
</feature>
<sequence length="163" mass="17521">MYTRPRLPSFTARRQQRGAVLYVALIMLILLALIGIAGMQVTGMQERMAANYLRSNQAFQNAEADVRTQEAAIKTAIESGGVFEANQEECSPVFDPATWADGKTAAAAIHTRRLDKCVMGGGGTGLGGRKNEETENIYQITVLASDDPANPSSSAVIDTIFIP</sequence>
<dbReference type="RefSeq" id="WP_029380064.1">
    <property type="nucleotide sequence ID" value="NZ_AJLO02000011.1"/>
</dbReference>
<keyword evidence="1" id="KW-1133">Transmembrane helix</keyword>
<evidence type="ECO:0000313" key="3">
    <source>
        <dbReference type="EMBL" id="KOF00441.1"/>
    </source>
</evidence>
<evidence type="ECO:0000256" key="1">
    <source>
        <dbReference type="SAM" id="Phobius"/>
    </source>
</evidence>